<organism evidence="2 3">
    <name type="scientific">Pseudokineococcus basanitobsidens</name>
    <dbReference type="NCBI Taxonomy" id="1926649"/>
    <lineage>
        <taxon>Bacteria</taxon>
        <taxon>Bacillati</taxon>
        <taxon>Actinomycetota</taxon>
        <taxon>Actinomycetes</taxon>
        <taxon>Kineosporiales</taxon>
        <taxon>Kineosporiaceae</taxon>
        <taxon>Pseudokineococcus</taxon>
    </lineage>
</organism>
<evidence type="ECO:0000256" key="1">
    <source>
        <dbReference type="SAM" id="Phobius"/>
    </source>
</evidence>
<keyword evidence="3" id="KW-1185">Reference proteome</keyword>
<feature type="transmembrane region" description="Helical" evidence="1">
    <location>
        <begin position="12"/>
        <end position="29"/>
    </location>
</feature>
<protein>
    <submittedName>
        <fullName evidence="2">Uncharacterized protein</fullName>
    </submittedName>
</protein>
<evidence type="ECO:0000313" key="3">
    <source>
        <dbReference type="Proteomes" id="UP001387100"/>
    </source>
</evidence>
<feature type="transmembrane region" description="Helical" evidence="1">
    <location>
        <begin position="35"/>
        <end position="54"/>
    </location>
</feature>
<name>A0ABU8RGR2_9ACTN</name>
<reference evidence="2 3" key="1">
    <citation type="journal article" date="2017" name="Int. J. Syst. Evol. Microbiol.">
        <title>Pseudokineococcus basanitobsidens sp. nov., isolated from volcanic rock.</title>
        <authorList>
            <person name="Lee D.W."/>
            <person name="Park M.Y."/>
            <person name="Kim J.J."/>
            <person name="Kim B.S."/>
        </authorList>
    </citation>
    <scope>NUCLEOTIDE SEQUENCE [LARGE SCALE GENOMIC DNA]</scope>
    <source>
        <strain evidence="2 3">DSM 103726</strain>
    </source>
</reference>
<sequence>MEKNAPPAWRTGYLLLLAIPFVGMALTFLDPPRWLQVTGVVVIVALVVAGTRLMRRRQGGWRPSETLPKA</sequence>
<dbReference type="RefSeq" id="WP_339573604.1">
    <property type="nucleotide sequence ID" value="NZ_JBBIAA010000002.1"/>
</dbReference>
<accession>A0ABU8RGR2</accession>
<gene>
    <name evidence="2" type="ORF">WDZ17_02760</name>
</gene>
<keyword evidence="1" id="KW-0472">Membrane</keyword>
<evidence type="ECO:0000313" key="2">
    <source>
        <dbReference type="EMBL" id="MEJ5944213.1"/>
    </source>
</evidence>
<comment type="caution">
    <text evidence="2">The sequence shown here is derived from an EMBL/GenBank/DDBJ whole genome shotgun (WGS) entry which is preliminary data.</text>
</comment>
<dbReference type="EMBL" id="JBBIAA010000002">
    <property type="protein sequence ID" value="MEJ5944213.1"/>
    <property type="molecule type" value="Genomic_DNA"/>
</dbReference>
<proteinExistence type="predicted"/>
<keyword evidence="1" id="KW-1133">Transmembrane helix</keyword>
<dbReference type="Proteomes" id="UP001387100">
    <property type="component" value="Unassembled WGS sequence"/>
</dbReference>
<keyword evidence="1" id="KW-0812">Transmembrane</keyword>